<dbReference type="SUPFAM" id="SSF57567">
    <property type="entry name" value="Serine protease inhibitors"/>
    <property type="match status" value="5"/>
</dbReference>
<sequence length="828" mass="91558">MAFKVTVFFLILLLKYLKAEIECGDNEVLDNCPTDCASEHCPTKESAPQKCPFPDPCPAPACRCQFNYRRAVNGICIPTSDCPPFTCTRPNEHYVACPPLCPTDDCSQATPTGDCPSPFSILIAIACAPTCRCIDHYWRQNGTCVPYDQCDKKTSAITCGNNEVEEDCPQTCTYDYCPKSADEQNVCRNNTSSDGGCVAGCKCRFNFRRADNGQCISTRDCPPFACTGENEHYDPCPPFCTDNCGVRNPDGTCKTIGRIGIVLECFPKCRCVSGYSRLNGVCVPNADCNIARLYAMKCLLYLCLWCYCVLVSSSIVLICNGGHEYYECGGACDNVCADLHIQNKTNCPIINIRCNDKCYCEDGYARDVNGKCIPIKDCPKIRSRRSIGIPVACGYKEIEVSCPKNCTYDSCPKSADEKNECKSNTKSGEDNDESCVPGCKCAFNYRRAENGTCIPTRAYPPFDCPGENEHYDPCPPYCTDNCGALKADGTCNIVGRIGVILQCFPKCRCNKGYGRLNGICVPNSDCKKNYKKCCTGPNEHYDEEKVSCPPETCISLVAKFSCIDSPPPSPGSELDVTMYINRTAMFVRQNLSDYCVSNMRGFLLILFVGSTVFSLSAADNGLTSCVRANEVLACVKACPPEKTCRNRGIRFNCLNDEKECTSKCICKEGFYRNPKGHCVTEKQCDLCLREHEYYACGGACDNVCSQLHVQNQTNCPIVNVRCNDKCYCDEGYARDSDNKCIPIEQCPQSQGQQYRAAPEEQTCGPNEIFSQCKKSCPPDTCISLVARFKCDSSELCRPRCICKPGFLRLKTRAPCVPMQQCPEFENKI</sequence>
<feature type="domain" description="TIL" evidence="4">
    <location>
        <begin position="319"/>
        <end position="378"/>
    </location>
</feature>
<dbReference type="Gene3D" id="2.10.25.10">
    <property type="entry name" value="Laminin"/>
    <property type="match status" value="9"/>
</dbReference>
<dbReference type="PANTHER" id="PTHR23259:SF70">
    <property type="entry name" value="ACCESSORY GLAND PROTEIN ACP62F-RELATED"/>
    <property type="match status" value="1"/>
</dbReference>
<evidence type="ECO:0000259" key="4">
    <source>
        <dbReference type="Pfam" id="PF01826"/>
    </source>
</evidence>
<feature type="domain" description="TIL" evidence="4">
    <location>
        <begin position="466"/>
        <end position="526"/>
    </location>
</feature>
<feature type="domain" description="TIL" evidence="4">
    <location>
        <begin position="625"/>
        <end position="684"/>
    </location>
</feature>
<keyword evidence="2" id="KW-1015">Disulfide bond</keyword>
<evidence type="ECO:0000313" key="5">
    <source>
        <dbReference type="Proteomes" id="UP001652740"/>
    </source>
</evidence>
<name>A0ABM3MPY4_GALME</name>
<keyword evidence="1 6" id="KW-0646">Protease inhibitor</keyword>
<protein>
    <submittedName>
        <fullName evidence="6">Inducible metalloproteinase inhibitor protein</fullName>
    </submittedName>
</protein>
<feature type="chain" id="PRO_5046686208" evidence="3">
    <location>
        <begin position="20"/>
        <end position="828"/>
    </location>
</feature>
<feature type="signal peptide" evidence="3">
    <location>
        <begin position="1"/>
        <end position="19"/>
    </location>
</feature>
<dbReference type="Pfam" id="PF01826">
    <property type="entry name" value="TIL"/>
    <property type="match status" value="5"/>
</dbReference>
<keyword evidence="6" id="KW-0483">Metalloprotease inhibitor</keyword>
<dbReference type="Proteomes" id="UP001652740">
    <property type="component" value="Unplaced"/>
</dbReference>
<evidence type="ECO:0000313" key="6">
    <source>
        <dbReference type="RefSeq" id="XP_052753423.1"/>
    </source>
</evidence>
<feature type="domain" description="TIL" evidence="4">
    <location>
        <begin position="763"/>
        <end position="821"/>
    </location>
</feature>
<proteinExistence type="predicted"/>
<dbReference type="PANTHER" id="PTHR23259">
    <property type="entry name" value="RIDDLE"/>
    <property type="match status" value="1"/>
</dbReference>
<dbReference type="GeneID" id="113511802"/>
<keyword evidence="3" id="KW-0732">Signal</keyword>
<evidence type="ECO:0000256" key="2">
    <source>
        <dbReference type="ARBA" id="ARBA00023157"/>
    </source>
</evidence>
<dbReference type="InterPro" id="IPR036084">
    <property type="entry name" value="Ser_inhib-like_sf"/>
</dbReference>
<gene>
    <name evidence="6" type="primary">LOC113511802</name>
</gene>
<reference evidence="6" key="1">
    <citation type="submission" date="2025-08" db="UniProtKB">
        <authorList>
            <consortium name="RefSeq"/>
        </authorList>
    </citation>
    <scope>IDENTIFICATION</scope>
    <source>
        <tissue evidence="6">Whole larvae</tissue>
    </source>
</reference>
<dbReference type="GO" id="GO:0030414">
    <property type="term" value="F:peptidase inhibitor activity"/>
    <property type="evidence" value="ECO:0007669"/>
    <property type="project" value="UniProtKB-KW"/>
</dbReference>
<accession>A0ABM3MPY4</accession>
<keyword evidence="6" id="KW-0481">Metalloenzyme inhibitor</keyword>
<dbReference type="RefSeq" id="XP_052753423.1">
    <property type="nucleotide sequence ID" value="XM_052897463.1"/>
</dbReference>
<dbReference type="InterPro" id="IPR051368">
    <property type="entry name" value="SerProtInhib-TIL_Domain"/>
</dbReference>
<feature type="domain" description="TIL" evidence="4">
    <location>
        <begin position="687"/>
        <end position="746"/>
    </location>
</feature>
<evidence type="ECO:0000256" key="1">
    <source>
        <dbReference type="ARBA" id="ARBA00022690"/>
    </source>
</evidence>
<dbReference type="InterPro" id="IPR002919">
    <property type="entry name" value="TIL_dom"/>
</dbReference>
<organism evidence="5 6">
    <name type="scientific">Galleria mellonella</name>
    <name type="common">Greater wax moth</name>
    <dbReference type="NCBI Taxonomy" id="7137"/>
    <lineage>
        <taxon>Eukaryota</taxon>
        <taxon>Metazoa</taxon>
        <taxon>Ecdysozoa</taxon>
        <taxon>Arthropoda</taxon>
        <taxon>Hexapoda</taxon>
        <taxon>Insecta</taxon>
        <taxon>Pterygota</taxon>
        <taxon>Neoptera</taxon>
        <taxon>Endopterygota</taxon>
        <taxon>Lepidoptera</taxon>
        <taxon>Glossata</taxon>
        <taxon>Ditrysia</taxon>
        <taxon>Pyraloidea</taxon>
        <taxon>Pyralidae</taxon>
        <taxon>Galleriinae</taxon>
        <taxon>Galleria</taxon>
    </lineage>
</organism>
<evidence type="ECO:0000256" key="3">
    <source>
        <dbReference type="SAM" id="SignalP"/>
    </source>
</evidence>
<dbReference type="CDD" id="cd19941">
    <property type="entry name" value="TIL"/>
    <property type="match status" value="6"/>
</dbReference>
<keyword evidence="5" id="KW-1185">Reference proteome</keyword>